<dbReference type="RefSeq" id="WP_270679815.1">
    <property type="nucleotide sequence ID" value="NZ_JAQFWP010000048.1"/>
</dbReference>
<evidence type="ECO:0000313" key="4">
    <source>
        <dbReference type="Proteomes" id="UP001165685"/>
    </source>
</evidence>
<feature type="compositionally biased region" description="Low complexity" evidence="1">
    <location>
        <begin position="281"/>
        <end position="290"/>
    </location>
</feature>
<dbReference type="Proteomes" id="UP001165685">
    <property type="component" value="Unassembled WGS sequence"/>
</dbReference>
<protein>
    <submittedName>
        <fullName evidence="3">PrgI family protein</fullName>
    </submittedName>
</protein>
<keyword evidence="2" id="KW-0472">Membrane</keyword>
<keyword evidence="4" id="KW-1185">Reference proteome</keyword>
<name>A0ABT4TS55_9ACTN</name>
<feature type="transmembrane region" description="Helical" evidence="2">
    <location>
        <begin position="47"/>
        <end position="67"/>
    </location>
</feature>
<keyword evidence="2" id="KW-1133">Transmembrane helix</keyword>
<comment type="caution">
    <text evidence="3">The sequence shown here is derived from an EMBL/GenBank/DDBJ whole genome shotgun (WGS) entry which is preliminary data.</text>
</comment>
<keyword evidence="2" id="KW-0812">Transmembrane</keyword>
<proteinExistence type="predicted"/>
<dbReference type="EMBL" id="JAQFWP010000048">
    <property type="protein sequence ID" value="MDA2807185.1"/>
    <property type="molecule type" value="Genomic_DNA"/>
</dbReference>
<evidence type="ECO:0000313" key="3">
    <source>
        <dbReference type="EMBL" id="MDA2807185.1"/>
    </source>
</evidence>
<dbReference type="InterPro" id="IPR024414">
    <property type="entry name" value="Uncharacterised_PrgI"/>
</dbReference>
<dbReference type="Pfam" id="PF12666">
    <property type="entry name" value="PrgI"/>
    <property type="match status" value="1"/>
</dbReference>
<organism evidence="3 4">
    <name type="scientific">Nocardiopsis suaedae</name>
    <dbReference type="NCBI Taxonomy" id="3018444"/>
    <lineage>
        <taxon>Bacteria</taxon>
        <taxon>Bacillati</taxon>
        <taxon>Actinomycetota</taxon>
        <taxon>Actinomycetes</taxon>
        <taxon>Streptosporangiales</taxon>
        <taxon>Nocardiopsidaceae</taxon>
        <taxon>Nocardiopsis</taxon>
    </lineage>
</organism>
<gene>
    <name evidence="3" type="ORF">O4U47_21950</name>
</gene>
<feature type="region of interest" description="Disordered" evidence="1">
    <location>
        <begin position="281"/>
        <end position="308"/>
    </location>
</feature>
<sequence>MRVRMPADIEREDRILAGLTARQLVIIGVPALATWALLAPLLDTAPLPVLVGVAVPVLGASTAAALVKRDGLSLDQLALAAWRFRRSARRRSTRHGAEQVMPSWVAAQGPPLPAPLDLPVSAVGEDGVIDLAEHGCAVLLSCSTVNFHLRTEQEQAALVAGFGAFLNSLACPVQFLVRAEAVRLDPLVAALDAAVPSLPHPALQRAARDHADFIDSLAEGRDLLYRQVLLVIREPAGKGRHGAATVRRRAEDAVRALAAAGSSAAILDGAQAAAVLAAAANPTDPNAAPPEGQASPEAVITGPGWKED</sequence>
<accession>A0ABT4TS55</accession>
<feature type="transmembrane region" description="Helical" evidence="2">
    <location>
        <begin position="21"/>
        <end position="41"/>
    </location>
</feature>
<evidence type="ECO:0000256" key="2">
    <source>
        <dbReference type="SAM" id="Phobius"/>
    </source>
</evidence>
<reference evidence="3" key="1">
    <citation type="submission" date="2023-01" db="EMBL/GenBank/DDBJ databases">
        <title>Draft genome sequence of Nocardiopsis sp. LSu2-4 isolated from halophytes.</title>
        <authorList>
            <person name="Duangmal K."/>
            <person name="Chantavorakit T."/>
        </authorList>
    </citation>
    <scope>NUCLEOTIDE SEQUENCE</scope>
    <source>
        <strain evidence="3">LSu2-4</strain>
    </source>
</reference>
<evidence type="ECO:0000256" key="1">
    <source>
        <dbReference type="SAM" id="MobiDB-lite"/>
    </source>
</evidence>